<accession>A0A1Q8ZWI7</accession>
<dbReference type="Gene3D" id="3.40.50.300">
    <property type="entry name" value="P-loop containing nucleotide triphosphate hydrolases"/>
    <property type="match status" value="2"/>
</dbReference>
<dbReference type="InterPro" id="IPR027417">
    <property type="entry name" value="P-loop_NTPase"/>
</dbReference>
<reference evidence="3 4" key="1">
    <citation type="submission" date="2016-09" db="EMBL/GenBank/DDBJ databases">
        <title>Rhizobium oryziradicis sp. nov., isolated from the root of rice.</title>
        <authorList>
            <person name="Zhao J."/>
            <person name="Zhang X."/>
        </authorList>
    </citation>
    <scope>NUCLEOTIDE SEQUENCE [LARGE SCALE GENOMIC DNA]</scope>
    <source>
        <strain evidence="3 4">N19</strain>
    </source>
</reference>
<name>A0A1Q8ZWI7_9HYPH</name>
<keyword evidence="1" id="KW-0175">Coiled coil</keyword>
<evidence type="ECO:0000256" key="1">
    <source>
        <dbReference type="SAM" id="Coils"/>
    </source>
</evidence>
<gene>
    <name evidence="3" type="ORF">BJF95_04650</name>
</gene>
<keyword evidence="4" id="KW-1185">Reference proteome</keyword>
<dbReference type="STRING" id="1867956.BJF95_04650"/>
<dbReference type="EMBL" id="MKIM01000021">
    <property type="protein sequence ID" value="OLP46444.1"/>
    <property type="molecule type" value="Genomic_DNA"/>
</dbReference>
<dbReference type="OrthoDB" id="9795626at2"/>
<dbReference type="SUPFAM" id="SSF52540">
    <property type="entry name" value="P-loop containing nucleoside triphosphate hydrolases"/>
    <property type="match status" value="1"/>
</dbReference>
<dbReference type="AlphaFoldDB" id="A0A1Q8ZWI7"/>
<dbReference type="GO" id="GO:0006302">
    <property type="term" value="P:double-strand break repair"/>
    <property type="evidence" value="ECO:0007669"/>
    <property type="project" value="InterPro"/>
</dbReference>
<dbReference type="InterPro" id="IPR038729">
    <property type="entry name" value="Rad50/SbcC_AAA"/>
</dbReference>
<sequence>MRPVRLTLQAFGPFAATEIVDFRDAIEVGLFGIYGKTGAGKSSIFSGMTFALFGEPARPEQDPGSLRSDHANVEMLTEVEFVFDIGERRYVVRRRPEQSRPKQRGTGETRSPHEAWLFDATGLTLEEISGGNCGKIIAERKTGVVEAEIKNLLGYGVEQFRQIVLLPQGRFEAFLAANTKDRLAILRSLFDVSLYRRLTAKMKATAEDAEREVRSEREICSRLLFTEGFESAETLTAGIERAGETRNDAVNEESSASNALAQARTTLDQARDVEKLFVAIEAAQADVAGFAAAAPEIEQLAQRVAALERARSLLDVEAHVREAQAGLKEALAKNAKCEAIVIDARNKSRQATETLASETALSGEIGQLHNALEALSRLRVILEKSALAEAEAQKSSLAFKTQEAAVAEAERDLAKRAAERDRLALELQTARANEEQRQVVSQHVAQLTAACHTAIAYEKGMAGIDAAARQAVDAQTRHDEAKDLLQAVQAALQAAEHQLAEAQALHLAQKLVDGAPCPVCGATHHPSPATGHLENSGLDAAFRRARQHYEQAQLAEREWDRKSTSAREILSERRSQWINVEPPEQSSAEIGAQIETCKEAIKALGEGVDVANLDRLLQQLGQQLDAEQQALTQLHRAAQDAKTAMAVAQSRYIEMLADIPENLRTLTALNASVALKQKALLARQTAFDKAKEQATAAREALIVAERDMQAATDAVTLQRTRLDKSQQTFAARLSAVQLTEEDFQALKPGIVDIQRDRDRVEQHRQQWMAAQQAVANCQSKTLGLTRRDLAPLEEHCAIAAKEHEAAQERRLKAEALWNQLRRLREKIETTLERLERLEQSSGPLRRLAALFDGKNSQNLDLETFAIGAMFDQVLNAANLRLGPMTGHRYHLEREIELSGRGRRGLGIRVSDVYTGKSRPTSTLSGGESFIAALALALGLADVVESSSGKVQLDTIFIDEGFGSLDAESGTGTLDQVLDVLNTLVSNRRAVGLISHVREVQEAIPNGFYVDRGLSGSTIQTRNAL</sequence>
<dbReference type="PANTHER" id="PTHR32114:SF2">
    <property type="entry name" value="ABC TRANSPORTER ABCH.3"/>
    <property type="match status" value="1"/>
</dbReference>
<dbReference type="Pfam" id="PF13476">
    <property type="entry name" value="AAA_23"/>
    <property type="match status" value="1"/>
</dbReference>
<dbReference type="GO" id="GO:0016887">
    <property type="term" value="F:ATP hydrolysis activity"/>
    <property type="evidence" value="ECO:0007669"/>
    <property type="project" value="InterPro"/>
</dbReference>
<feature type="domain" description="Rad50/SbcC-type AAA" evidence="2">
    <location>
        <begin position="5"/>
        <end position="202"/>
    </location>
</feature>
<evidence type="ECO:0000313" key="3">
    <source>
        <dbReference type="EMBL" id="OLP46444.1"/>
    </source>
</evidence>
<evidence type="ECO:0000313" key="4">
    <source>
        <dbReference type="Proteomes" id="UP000186894"/>
    </source>
</evidence>
<comment type="caution">
    <text evidence="3">The sequence shown here is derived from an EMBL/GenBank/DDBJ whole genome shotgun (WGS) entry which is preliminary data.</text>
</comment>
<organism evidence="3 4">
    <name type="scientific">Rhizobium oryziradicis</name>
    <dbReference type="NCBI Taxonomy" id="1867956"/>
    <lineage>
        <taxon>Bacteria</taxon>
        <taxon>Pseudomonadati</taxon>
        <taxon>Pseudomonadota</taxon>
        <taxon>Alphaproteobacteria</taxon>
        <taxon>Hyphomicrobiales</taxon>
        <taxon>Rhizobiaceae</taxon>
        <taxon>Rhizobium/Agrobacterium group</taxon>
        <taxon>Rhizobium</taxon>
    </lineage>
</organism>
<protein>
    <recommendedName>
        <fullName evidence="2">Rad50/SbcC-type AAA domain-containing protein</fullName>
    </recommendedName>
</protein>
<feature type="coiled-coil region" evidence="1">
    <location>
        <begin position="610"/>
        <end position="644"/>
    </location>
</feature>
<dbReference type="RefSeq" id="WP_075638118.1">
    <property type="nucleotide sequence ID" value="NZ_MKIM01000021.1"/>
</dbReference>
<feature type="coiled-coil region" evidence="1">
    <location>
        <begin position="464"/>
        <end position="505"/>
    </location>
</feature>
<proteinExistence type="predicted"/>
<dbReference type="Proteomes" id="UP000186894">
    <property type="component" value="Unassembled WGS sequence"/>
</dbReference>
<dbReference type="Pfam" id="PF13558">
    <property type="entry name" value="SbcC_Walker_B"/>
    <property type="match status" value="1"/>
</dbReference>
<dbReference type="PANTHER" id="PTHR32114">
    <property type="entry name" value="ABC TRANSPORTER ABCH.3"/>
    <property type="match status" value="1"/>
</dbReference>
<feature type="coiled-coil region" evidence="1">
    <location>
        <begin position="406"/>
        <end position="435"/>
    </location>
</feature>
<evidence type="ECO:0000259" key="2">
    <source>
        <dbReference type="Pfam" id="PF13476"/>
    </source>
</evidence>